<sequence length="166" mass="18861">MDLREGRHQQARPKYGAEFTQKADPARALSMLAWDHEAFSLVELMVTVAIVAILAAVAIPAYVNSVRRSEQAYAVEALLRARMELEAFWADHNRYAQTLTLLPSFESATQGKYVISLRVWADGQRYRLDAVRPDVGDRLHLSDNETKPVLDTPKALGWSIFQWLFD</sequence>
<comment type="caution">
    <text evidence="2">The sequence shown here is derived from an EMBL/GenBank/DDBJ whole genome shotgun (WGS) entry which is preliminary data.</text>
</comment>
<gene>
    <name evidence="2" type="ORF">ENS06_06355</name>
</gene>
<proteinExistence type="predicted"/>
<dbReference type="Pfam" id="PF07963">
    <property type="entry name" value="N_methyl"/>
    <property type="match status" value="1"/>
</dbReference>
<dbReference type="GO" id="GO:0043683">
    <property type="term" value="P:type IV pilus assembly"/>
    <property type="evidence" value="ECO:0007669"/>
    <property type="project" value="InterPro"/>
</dbReference>
<keyword evidence="1" id="KW-1133">Transmembrane helix</keyword>
<dbReference type="NCBIfam" id="TIGR02532">
    <property type="entry name" value="IV_pilin_GFxxxE"/>
    <property type="match status" value="1"/>
</dbReference>
<dbReference type="Pfam" id="PF16732">
    <property type="entry name" value="ComP_DUS"/>
    <property type="match status" value="1"/>
</dbReference>
<dbReference type="EMBL" id="DSTK01000019">
    <property type="protein sequence ID" value="HFK96933.1"/>
    <property type="molecule type" value="Genomic_DNA"/>
</dbReference>
<keyword evidence="1" id="KW-0812">Transmembrane</keyword>
<evidence type="ECO:0000313" key="2">
    <source>
        <dbReference type="EMBL" id="HFK96933.1"/>
    </source>
</evidence>
<dbReference type="AlphaFoldDB" id="A0A832A1S3"/>
<accession>A0A832A1S3</accession>
<dbReference type="InterPro" id="IPR031982">
    <property type="entry name" value="PilE-like"/>
</dbReference>
<evidence type="ECO:0000256" key="1">
    <source>
        <dbReference type="SAM" id="Phobius"/>
    </source>
</evidence>
<dbReference type="InterPro" id="IPR045584">
    <property type="entry name" value="Pilin-like"/>
</dbReference>
<dbReference type="InterPro" id="IPR012902">
    <property type="entry name" value="N_methyl_site"/>
</dbReference>
<name>A0A832A1S3_9BACT</name>
<organism evidence="2">
    <name type="scientific">Desulfacinum infernum</name>
    <dbReference type="NCBI Taxonomy" id="35837"/>
    <lineage>
        <taxon>Bacteria</taxon>
        <taxon>Pseudomonadati</taxon>
        <taxon>Thermodesulfobacteriota</taxon>
        <taxon>Syntrophobacteria</taxon>
        <taxon>Syntrophobacterales</taxon>
        <taxon>Syntrophobacteraceae</taxon>
        <taxon>Desulfacinum</taxon>
    </lineage>
</organism>
<keyword evidence="1" id="KW-0472">Membrane</keyword>
<dbReference type="Gene3D" id="3.30.700.10">
    <property type="entry name" value="Glycoprotein, Type 4 Pilin"/>
    <property type="match status" value="1"/>
</dbReference>
<feature type="transmembrane region" description="Helical" evidence="1">
    <location>
        <begin position="38"/>
        <end position="63"/>
    </location>
</feature>
<reference evidence="2" key="1">
    <citation type="journal article" date="2020" name="mSystems">
        <title>Genome- and Community-Level Interaction Insights into Carbon Utilization and Element Cycling Functions of Hydrothermarchaeota in Hydrothermal Sediment.</title>
        <authorList>
            <person name="Zhou Z."/>
            <person name="Liu Y."/>
            <person name="Xu W."/>
            <person name="Pan J."/>
            <person name="Luo Z.H."/>
            <person name="Li M."/>
        </authorList>
    </citation>
    <scope>NUCLEOTIDE SEQUENCE [LARGE SCALE GENOMIC DNA]</scope>
    <source>
        <strain evidence="2">SpSt-456</strain>
    </source>
</reference>
<protein>
    <submittedName>
        <fullName evidence="2">Prepilin-type N-terminal cleavage/methylation domain-containing protein</fullName>
    </submittedName>
</protein>
<dbReference type="SUPFAM" id="SSF54523">
    <property type="entry name" value="Pili subunits"/>
    <property type="match status" value="1"/>
</dbReference>